<dbReference type="EMBL" id="JAYMGO010000011">
    <property type="protein sequence ID" value="KAL1265764.1"/>
    <property type="molecule type" value="Genomic_DNA"/>
</dbReference>
<dbReference type="Gene3D" id="3.30.40.10">
    <property type="entry name" value="Zinc/RING finger domain, C3HC4 (zinc finger)"/>
    <property type="match status" value="2"/>
</dbReference>
<dbReference type="InterPro" id="IPR001494">
    <property type="entry name" value="Importin-beta_N"/>
</dbReference>
<dbReference type="SUPFAM" id="SSF48371">
    <property type="entry name" value="ARM repeat"/>
    <property type="match status" value="1"/>
</dbReference>
<feature type="region of interest" description="Disordered" evidence="9">
    <location>
        <begin position="519"/>
        <end position="619"/>
    </location>
</feature>
<evidence type="ECO:0000256" key="9">
    <source>
        <dbReference type="SAM" id="MobiDB-lite"/>
    </source>
</evidence>
<evidence type="ECO:0000256" key="2">
    <source>
        <dbReference type="ARBA" id="ARBA00007991"/>
    </source>
</evidence>
<protein>
    <recommendedName>
        <fullName evidence="10">Importin N-terminal domain-containing protein</fullName>
    </recommendedName>
</protein>
<comment type="subcellular location">
    <subcellularLocation>
        <location evidence="1">Nucleus</location>
    </subcellularLocation>
</comment>
<dbReference type="CDD" id="cd15687">
    <property type="entry name" value="PHD3_KDM5B"/>
    <property type="match status" value="1"/>
</dbReference>
<dbReference type="InterPro" id="IPR001965">
    <property type="entry name" value="Znf_PHD"/>
</dbReference>
<dbReference type="PANTHER" id="PTHR10997">
    <property type="entry name" value="IMPORTIN-7, 8, 11"/>
    <property type="match status" value="1"/>
</dbReference>
<dbReference type="PROSITE" id="PS01359">
    <property type="entry name" value="ZF_PHD_1"/>
    <property type="match status" value="1"/>
</dbReference>
<evidence type="ECO:0000256" key="4">
    <source>
        <dbReference type="ARBA" id="ARBA00022723"/>
    </source>
</evidence>
<comment type="caution">
    <text evidence="11">The sequence shown here is derived from an EMBL/GenBank/DDBJ whole genome shotgun (WGS) entry which is preliminary data.</text>
</comment>
<dbReference type="SUPFAM" id="SSF57903">
    <property type="entry name" value="FYVE/PHD zinc finger"/>
    <property type="match status" value="2"/>
</dbReference>
<sequence>YRSGGGKSQNQLTVDELRSFVNQLYNLPCTIRQAPFLKALLNRVEQFQQQSMDLLAEDMPGSSALQALLDEGAALDVELPQLAVLRQRLEQARWVEAVQEASDQPADLSLDSMRRLIDQGVGLAPHACVERTMARLQELLTVCEHWEEKAHNMLTARPRQSIENLEAAIQEVDSIPAYLPSCLQLKDCVSRAREWIMEADALQAGGRIPGLAALSELVSRARGIPVMLEPLTRLESLVSEVQAWKESAAKTFLLRNSSHSLLEVLCPRCETGPQKSKSKKAKDVSIPCKKVEVKLDSLFDVEKALSTSKDTASAMATLSDVHQKELESLSVLRTSNESKFQSSPSSVGPTVCLCHTVPAGPMLQCELCRDAYHSGCVPGFKDIQTGLPWLCPLCKRSEKPPLDKVLPLLASLQRIRIRLPEGDALRYVIERTVRWQHKVQQVSPIQHPNGKARHISGIASSQTVVGSNSSFYMLQPCIPLNELSPELEELLVEGLLQQVTLPELQPLYSSLLSKFSPSQHSLQSSEHDHQYHIAQDRSPPHRSPPHSKGQDGVLDTKKEPEKLEKNSKRRLEKENVEGQQRDKIKKPKKKKPKMNKERRREEKQTTSPSNSLSDLSYSDDSEEDWSVCSAKRCQQPEGNEVNWVQCDGSCNQWFHQICVGVSAEQAENEDYICSLPERALARCASFRRVPGHRSVSLGKTGENMAGMNASGPGPVSTLDQVDKGLKETLIDALNAILSPVQEVRAAAEERIKVLEVTEEFGVHLAELTVDPHGALAIRQLASVILKQYVETHWCAQSEKYRPPETSEWAKAAIRELLPSGLREAISKVRSSVAYALSAIAHWDWPEAWPGLFKLLMDMLASGDVNAVHGAMRVLTEFTREVTDVQMPDVAPVILPQMYKIFTMAEVYSIRTRSRAVEIFTTCANLICAIDEVAKGAANTLIFPVVQQFTEAFIQALQIPDGPTSDSGLKMEVLKAVTALVKNFPKPMVSSMQQILPIVNYTEEVDDPVDSDGEVLGFENLVFSIFEFVHTLLENKKFKSTVKKALPELIYYIILYMQITEDQIKVWTANPQQFVEDEDDDTFSYSVRISAQDLLLAVAAEFQNESAAALAAAATRHLQEAEQAKNTGSEHWWKVHEACMLALGSVKTIITENVKNGRVQFDMHGFLASVILADLNLPAASPFLLGRALWAASRFTAAMSPELIQQFLQATVSGLHESQPPSVRISAVRAIWGYCDQLKLSESTHVLQPFLPSILEGLVQLAAQFSSEVLTLVMETLCIVCTVDPAFTTSAENKICPLTIAIFLKYSNDPVVASLAQDIFKELAQIEACQGPMQMRLIPTLVSIMQAPPDKIPSGLCATSIDILTTVVRNTKPPLSDMLVCQAFPAVAQCTLRTDDNTTMQNGGECLRAYVSVALEQIAQWQDEQGHSGLWYVMQVVSQLLDPRTSEFTAAFVGRLVSTLIARAGSQLADQLDQILRAILSKMQQAETLSVMQSLIMVFAHLVHSQLEPLLEFLCSLPGPTGKPALEFVMAEWMSRQHLFYGQYEGKVSAVALCKLLQHGLNTNDKRLQDIVVKGDEIFNPDEGICTRSKSAKNPQRWTNIPLLVKIFKLIVNELSSVVEANANRANPADWSQDSGGMWDDLAEEEDDDEEDEGLAGQLLSDLIASNKYDDDYYEDDDEEDPDALKDPIYQIDLQAYLTDFLTQFAQQPCYSMFSSHLNEVERRVLQSIDRMLITKPLDSELRYRQDVADYIR</sequence>
<evidence type="ECO:0000256" key="8">
    <source>
        <dbReference type="ARBA" id="ARBA00023242"/>
    </source>
</evidence>
<feature type="compositionally biased region" description="Acidic residues" evidence="9">
    <location>
        <begin position="1640"/>
        <end position="1653"/>
    </location>
</feature>
<keyword evidence="12" id="KW-1185">Reference proteome</keyword>
<dbReference type="Pfam" id="PF25758">
    <property type="entry name" value="TPR_IPO11"/>
    <property type="match status" value="1"/>
</dbReference>
<dbReference type="InterPro" id="IPR019787">
    <property type="entry name" value="Znf_PHD-finger"/>
</dbReference>
<feature type="compositionally biased region" description="Basic and acidic residues" evidence="9">
    <location>
        <begin position="525"/>
        <end position="539"/>
    </location>
</feature>
<dbReference type="PROSITE" id="PS50166">
    <property type="entry name" value="IMPORTIN_B_NT"/>
    <property type="match status" value="1"/>
</dbReference>
<name>A0ABR3MMB9_9TELE</name>
<feature type="compositionally biased region" description="Basic and acidic residues" evidence="9">
    <location>
        <begin position="594"/>
        <end position="604"/>
    </location>
</feature>
<comment type="similarity">
    <text evidence="2">Belongs to the importin beta family.</text>
</comment>
<evidence type="ECO:0000256" key="5">
    <source>
        <dbReference type="ARBA" id="ARBA00022771"/>
    </source>
</evidence>
<dbReference type="Proteomes" id="UP001558613">
    <property type="component" value="Unassembled WGS sequence"/>
</dbReference>
<feature type="compositionally biased region" description="Basic residues" evidence="9">
    <location>
        <begin position="583"/>
        <end position="593"/>
    </location>
</feature>
<keyword evidence="5" id="KW-0863">Zinc-finger</keyword>
<dbReference type="InterPro" id="IPR011011">
    <property type="entry name" value="Znf_FYVE_PHD"/>
</dbReference>
<gene>
    <name evidence="11" type="ORF">QQF64_003791</name>
</gene>
<evidence type="ECO:0000259" key="10">
    <source>
        <dbReference type="PROSITE" id="PS50166"/>
    </source>
</evidence>
<evidence type="ECO:0000256" key="1">
    <source>
        <dbReference type="ARBA" id="ARBA00004123"/>
    </source>
</evidence>
<dbReference type="SMART" id="SM00249">
    <property type="entry name" value="PHD"/>
    <property type="match status" value="2"/>
</dbReference>
<evidence type="ECO:0000256" key="7">
    <source>
        <dbReference type="ARBA" id="ARBA00022927"/>
    </source>
</evidence>
<dbReference type="InterPro" id="IPR056840">
    <property type="entry name" value="HEAT_IPO9_central"/>
</dbReference>
<dbReference type="Gene3D" id="1.25.10.10">
    <property type="entry name" value="Leucine-rich Repeat Variant"/>
    <property type="match status" value="1"/>
</dbReference>
<keyword evidence="4" id="KW-0479">Metal-binding</keyword>
<dbReference type="InterPro" id="IPR019786">
    <property type="entry name" value="Zinc_finger_PHD-type_CS"/>
</dbReference>
<evidence type="ECO:0000256" key="6">
    <source>
        <dbReference type="ARBA" id="ARBA00022833"/>
    </source>
</evidence>
<dbReference type="InterPro" id="IPR016024">
    <property type="entry name" value="ARM-type_fold"/>
</dbReference>
<dbReference type="Pfam" id="PF25018">
    <property type="entry name" value="HEAT_IPO9_c"/>
    <property type="match status" value="1"/>
</dbReference>
<evidence type="ECO:0000313" key="11">
    <source>
        <dbReference type="EMBL" id="KAL1265764.1"/>
    </source>
</evidence>
<dbReference type="InterPro" id="IPR058669">
    <property type="entry name" value="TPR_IPO7/11-like"/>
</dbReference>
<keyword evidence="3" id="KW-0813">Transport</keyword>
<keyword evidence="8" id="KW-0539">Nucleus</keyword>
<organism evidence="11 12">
    <name type="scientific">Cirrhinus molitorella</name>
    <name type="common">mud carp</name>
    <dbReference type="NCBI Taxonomy" id="172907"/>
    <lineage>
        <taxon>Eukaryota</taxon>
        <taxon>Metazoa</taxon>
        <taxon>Chordata</taxon>
        <taxon>Craniata</taxon>
        <taxon>Vertebrata</taxon>
        <taxon>Euteleostomi</taxon>
        <taxon>Actinopterygii</taxon>
        <taxon>Neopterygii</taxon>
        <taxon>Teleostei</taxon>
        <taxon>Ostariophysi</taxon>
        <taxon>Cypriniformes</taxon>
        <taxon>Cyprinidae</taxon>
        <taxon>Labeoninae</taxon>
        <taxon>Labeonini</taxon>
        <taxon>Cirrhinus</taxon>
    </lineage>
</organism>
<dbReference type="Pfam" id="PF08429">
    <property type="entry name" value="PLU-1"/>
    <property type="match status" value="1"/>
</dbReference>
<dbReference type="InterPro" id="IPR047979">
    <property type="entry name" value="KDM5B_PHD3"/>
</dbReference>
<dbReference type="InterPro" id="IPR013083">
    <property type="entry name" value="Znf_RING/FYVE/PHD"/>
</dbReference>
<dbReference type="SMART" id="SM00913">
    <property type="entry name" value="IBN_N"/>
    <property type="match status" value="1"/>
</dbReference>
<evidence type="ECO:0000256" key="3">
    <source>
        <dbReference type="ARBA" id="ARBA00022448"/>
    </source>
</evidence>
<feature type="region of interest" description="Disordered" evidence="9">
    <location>
        <begin position="1626"/>
        <end position="1653"/>
    </location>
</feature>
<dbReference type="Pfam" id="PF03810">
    <property type="entry name" value="IBN_N"/>
    <property type="match status" value="1"/>
</dbReference>
<feature type="domain" description="Importin N-terminal" evidence="10">
    <location>
        <begin position="747"/>
        <end position="823"/>
    </location>
</feature>
<dbReference type="InterPro" id="IPR011989">
    <property type="entry name" value="ARM-like"/>
</dbReference>
<feature type="non-terminal residue" evidence="11">
    <location>
        <position position="1"/>
    </location>
</feature>
<dbReference type="Pfam" id="PF00628">
    <property type="entry name" value="PHD"/>
    <property type="match status" value="1"/>
</dbReference>
<feature type="compositionally biased region" description="Low complexity" evidence="9">
    <location>
        <begin position="607"/>
        <end position="616"/>
    </location>
</feature>
<reference evidence="11 12" key="1">
    <citation type="submission" date="2023-09" db="EMBL/GenBank/DDBJ databases">
        <authorList>
            <person name="Wang M."/>
        </authorList>
    </citation>
    <scope>NUCLEOTIDE SEQUENCE [LARGE SCALE GENOMIC DNA]</scope>
    <source>
        <strain evidence="11">GT-2023</strain>
        <tissue evidence="11">Liver</tissue>
    </source>
</reference>
<evidence type="ECO:0000313" key="12">
    <source>
        <dbReference type="Proteomes" id="UP001558613"/>
    </source>
</evidence>
<accession>A0ABR3MMB9</accession>
<dbReference type="PANTHER" id="PTHR10997:SF9">
    <property type="entry name" value="IMPORTIN-9"/>
    <property type="match status" value="1"/>
</dbReference>
<keyword evidence="6" id="KW-0862">Zinc</keyword>
<proteinExistence type="inferred from homology"/>
<keyword evidence="7" id="KW-0653">Protein transport</keyword>
<dbReference type="InterPro" id="IPR013637">
    <property type="entry name" value="Lys_sp_deMease-like_dom"/>
</dbReference>
<feature type="compositionally biased region" description="Basic and acidic residues" evidence="9">
    <location>
        <begin position="554"/>
        <end position="582"/>
    </location>
</feature>